<organism evidence="7 8">
    <name type="scientific">Aquamicrobium terrae</name>
    <dbReference type="NCBI Taxonomy" id="1324945"/>
    <lineage>
        <taxon>Bacteria</taxon>
        <taxon>Pseudomonadati</taxon>
        <taxon>Pseudomonadota</taxon>
        <taxon>Alphaproteobacteria</taxon>
        <taxon>Hyphomicrobiales</taxon>
        <taxon>Phyllobacteriaceae</taxon>
        <taxon>Aquamicrobium</taxon>
    </lineage>
</organism>
<protein>
    <recommendedName>
        <fullName evidence="3">Chitooligosaccharide deacetylase</fullName>
    </recommendedName>
    <alternativeName>
        <fullName evidence="4">Nodulation protein B</fullName>
    </alternativeName>
</protein>
<comment type="similarity">
    <text evidence="2">Belongs to the polysaccharide deacetylase family.</text>
</comment>
<gene>
    <name evidence="7" type="ORF">ABID37_001606</name>
</gene>
<dbReference type="PROSITE" id="PS51677">
    <property type="entry name" value="NODB"/>
    <property type="match status" value="1"/>
</dbReference>
<name>A0ABV2MX76_9HYPH</name>
<comment type="function">
    <text evidence="1">Is involved in generating a small heat-stable compound (Nod), an acylated oligomer of N-acetylglucosamine, that stimulates mitosis in various plant protoplasts.</text>
</comment>
<dbReference type="PANTHER" id="PTHR43123">
    <property type="entry name" value="POLYSACCHARIDE DEACETYLASE-RELATED"/>
    <property type="match status" value="1"/>
</dbReference>
<dbReference type="InterPro" id="IPR002509">
    <property type="entry name" value="NODB_dom"/>
</dbReference>
<evidence type="ECO:0000256" key="2">
    <source>
        <dbReference type="ARBA" id="ARBA00010973"/>
    </source>
</evidence>
<evidence type="ECO:0000256" key="4">
    <source>
        <dbReference type="ARBA" id="ARBA00032976"/>
    </source>
</evidence>
<dbReference type="SUPFAM" id="SSF88713">
    <property type="entry name" value="Glycoside hydrolase/deacetylase"/>
    <property type="match status" value="1"/>
</dbReference>
<dbReference type="EMBL" id="JBEPML010000004">
    <property type="protein sequence ID" value="MET3791398.1"/>
    <property type="molecule type" value="Genomic_DNA"/>
</dbReference>
<feature type="region of interest" description="Disordered" evidence="5">
    <location>
        <begin position="44"/>
        <end position="68"/>
    </location>
</feature>
<dbReference type="InterPro" id="IPR011330">
    <property type="entry name" value="Glyco_hydro/deAcase_b/a-brl"/>
</dbReference>
<feature type="domain" description="NodB homology" evidence="6">
    <location>
        <begin position="74"/>
        <end position="290"/>
    </location>
</feature>
<accession>A0ABV2MX76</accession>
<proteinExistence type="inferred from homology"/>
<keyword evidence="8" id="KW-1185">Reference proteome</keyword>
<feature type="region of interest" description="Disordered" evidence="5">
    <location>
        <begin position="1"/>
        <end position="22"/>
    </location>
</feature>
<evidence type="ECO:0000313" key="8">
    <source>
        <dbReference type="Proteomes" id="UP001549076"/>
    </source>
</evidence>
<dbReference type="Proteomes" id="UP001549076">
    <property type="component" value="Unassembled WGS sequence"/>
</dbReference>
<reference evidence="7 8" key="1">
    <citation type="submission" date="2024-06" db="EMBL/GenBank/DDBJ databases">
        <title>Genomic Encyclopedia of Type Strains, Phase IV (KMG-IV): sequencing the most valuable type-strain genomes for metagenomic binning, comparative biology and taxonomic classification.</title>
        <authorList>
            <person name="Goeker M."/>
        </authorList>
    </citation>
    <scope>NUCLEOTIDE SEQUENCE [LARGE SCALE GENOMIC DNA]</scope>
    <source>
        <strain evidence="7 8">DSM 27865</strain>
    </source>
</reference>
<dbReference type="RefSeq" id="WP_354193726.1">
    <property type="nucleotide sequence ID" value="NZ_JBEPML010000004.1"/>
</dbReference>
<evidence type="ECO:0000256" key="5">
    <source>
        <dbReference type="SAM" id="MobiDB-lite"/>
    </source>
</evidence>
<comment type="caution">
    <text evidence="7">The sequence shown here is derived from an EMBL/GenBank/DDBJ whole genome shotgun (WGS) entry which is preliminary data.</text>
</comment>
<evidence type="ECO:0000259" key="6">
    <source>
        <dbReference type="PROSITE" id="PS51677"/>
    </source>
</evidence>
<evidence type="ECO:0000313" key="7">
    <source>
        <dbReference type="EMBL" id="MET3791398.1"/>
    </source>
</evidence>
<dbReference type="Pfam" id="PF01522">
    <property type="entry name" value="Polysacc_deac_1"/>
    <property type="match status" value="1"/>
</dbReference>
<evidence type="ECO:0000256" key="3">
    <source>
        <dbReference type="ARBA" id="ARBA00020071"/>
    </source>
</evidence>
<dbReference type="PANTHER" id="PTHR43123:SF1">
    <property type="entry name" value="POLYSACCHARIDE DEACETYLASE-RELATED"/>
    <property type="match status" value="1"/>
</dbReference>
<evidence type="ECO:0000256" key="1">
    <source>
        <dbReference type="ARBA" id="ARBA00003236"/>
    </source>
</evidence>
<sequence length="309" mass="35051">MIDHPSNAGPQRDFVGYGESPPHPRWPGEARIAVNFALNIEEGSEYSPLDGDPKTDTALTEGEGMDTGIGGRDLAAESMYEYGSRVGVWRITRLFEERKLPFTAFACAVALERHEGLAARLRENGADICCHGHRWEKHWLLSREEERNHIRLAVESLKRTVGRAPEGWCCRYGPSVNTRELLVEEGISYDSDAYNDELPYWAKVGERLQLIVPYSLVTNDCKLVPRGIQTADEFFALLADAFDQLYEEGETAPKLLNIGLHPRMVGHPGRARGLARFLDHIRKHERVWVARRADIAAHWRRHFPPEFNG</sequence>
<dbReference type="Gene3D" id="3.20.20.370">
    <property type="entry name" value="Glycoside hydrolase/deacetylase"/>
    <property type="match status" value="1"/>
</dbReference>